<dbReference type="AlphaFoldDB" id="A0A5M4B6B6"/>
<accession>A0A5M4B6B6</accession>
<keyword evidence="2" id="KW-1185">Reference proteome</keyword>
<proteinExistence type="predicted"/>
<name>A0A5M4B6B6_9FLAO</name>
<evidence type="ECO:0000313" key="1">
    <source>
        <dbReference type="EMBL" id="GET45139.1"/>
    </source>
</evidence>
<gene>
    <name evidence="1" type="ORF">RCZ01_04410</name>
</gene>
<dbReference type="EMBL" id="BLBC01000005">
    <property type="protein sequence ID" value="GET45139.1"/>
    <property type="molecule type" value="Genomic_DNA"/>
</dbReference>
<organism evidence="1 2">
    <name type="scientific">Capnocytophaga felis</name>
    <dbReference type="NCBI Taxonomy" id="2267611"/>
    <lineage>
        <taxon>Bacteria</taxon>
        <taxon>Pseudomonadati</taxon>
        <taxon>Bacteroidota</taxon>
        <taxon>Flavobacteriia</taxon>
        <taxon>Flavobacteriales</taxon>
        <taxon>Flavobacteriaceae</taxon>
        <taxon>Capnocytophaga</taxon>
    </lineage>
</organism>
<protein>
    <submittedName>
        <fullName evidence="1">Uncharacterized protein</fullName>
    </submittedName>
</protein>
<comment type="caution">
    <text evidence="1">The sequence shown here is derived from an EMBL/GenBank/DDBJ whole genome shotgun (WGS) entry which is preliminary data.</text>
</comment>
<evidence type="ECO:0000313" key="2">
    <source>
        <dbReference type="Proteomes" id="UP000398217"/>
    </source>
</evidence>
<reference evidence="2" key="1">
    <citation type="journal article" date="2020" name="Int. J. Syst. Evol. Microbiol.">
        <title>Capnocytophaga felis sp. nov. isolated from the feline oral cavity.</title>
        <authorList>
            <person name="Suzuki M."/>
            <person name="Umeda K."/>
            <person name="Kimura M."/>
            <person name="Imaoka K."/>
            <person name="Morikawa S."/>
            <person name="Maeda K."/>
        </authorList>
    </citation>
    <scope>NUCLEOTIDE SEQUENCE [LARGE SCALE GENOMIC DNA]</scope>
    <source>
        <strain evidence="2">KC07070</strain>
    </source>
</reference>
<sequence>MKVVRIWYAFFNIDNASKNSGIMTTQNITSSGLNKLSNVNPIVIYDGIMEMIFQEESKSSEKVVRQRNMFAIVGKTYEKFKKILRISK</sequence>
<dbReference type="Proteomes" id="UP000398217">
    <property type="component" value="Unassembled WGS sequence"/>
</dbReference>